<organism evidence="7 8">
    <name type="scientific">Candidatus Enterococcus lowellii</name>
    <dbReference type="NCBI Taxonomy" id="2230877"/>
    <lineage>
        <taxon>Bacteria</taxon>
        <taxon>Bacillati</taxon>
        <taxon>Bacillota</taxon>
        <taxon>Bacilli</taxon>
        <taxon>Lactobacillales</taxon>
        <taxon>Enterococcaceae</taxon>
        <taxon>Enterococcus</taxon>
    </lineage>
</organism>
<dbReference type="InterPro" id="IPR024923">
    <property type="entry name" value="PG_synth_SpoVB"/>
</dbReference>
<feature type="transmembrane region" description="Helical" evidence="6">
    <location>
        <begin position="474"/>
        <end position="493"/>
    </location>
</feature>
<evidence type="ECO:0000256" key="2">
    <source>
        <dbReference type="ARBA" id="ARBA00022475"/>
    </source>
</evidence>
<dbReference type="InterPro" id="IPR050833">
    <property type="entry name" value="Poly_Biosynth_Transport"/>
</dbReference>
<feature type="transmembrane region" description="Helical" evidence="6">
    <location>
        <begin position="505"/>
        <end position="525"/>
    </location>
</feature>
<evidence type="ECO:0000256" key="6">
    <source>
        <dbReference type="SAM" id="Phobius"/>
    </source>
</evidence>
<feature type="transmembrane region" description="Helical" evidence="6">
    <location>
        <begin position="307"/>
        <end position="326"/>
    </location>
</feature>
<keyword evidence="5 6" id="KW-0472">Membrane</keyword>
<dbReference type="InterPro" id="IPR002797">
    <property type="entry name" value="Polysacc_synth"/>
</dbReference>
<comment type="subcellular location">
    <subcellularLocation>
        <location evidence="1">Cell membrane</location>
        <topology evidence="1">Multi-pass membrane protein</topology>
    </subcellularLocation>
</comment>
<dbReference type="PIRSF" id="PIRSF038958">
    <property type="entry name" value="PG_synth_SpoVB"/>
    <property type="match status" value="1"/>
</dbReference>
<dbReference type="CDD" id="cd13124">
    <property type="entry name" value="MATE_SpoVB_like"/>
    <property type="match status" value="1"/>
</dbReference>
<protein>
    <recommendedName>
        <fullName evidence="9">Polysaccharide biosynthesis protein</fullName>
    </recommendedName>
</protein>
<dbReference type="EMBL" id="CP147251">
    <property type="protein sequence ID" value="WYJ75628.1"/>
    <property type="molecule type" value="Genomic_DNA"/>
</dbReference>
<feature type="transmembrane region" description="Helical" evidence="6">
    <location>
        <begin position="102"/>
        <end position="122"/>
    </location>
</feature>
<dbReference type="RefSeq" id="WP_207871805.1">
    <property type="nucleotide sequence ID" value="NZ_CP147251.1"/>
</dbReference>
<gene>
    <name evidence="7" type="ORF">DOK78_000204</name>
</gene>
<feature type="transmembrane region" description="Helical" evidence="6">
    <location>
        <begin position="62"/>
        <end position="81"/>
    </location>
</feature>
<feature type="transmembrane region" description="Helical" evidence="6">
    <location>
        <begin position="207"/>
        <end position="224"/>
    </location>
</feature>
<evidence type="ECO:0000256" key="1">
    <source>
        <dbReference type="ARBA" id="ARBA00004651"/>
    </source>
</evidence>
<keyword evidence="3 6" id="KW-0812">Transmembrane</keyword>
<proteinExistence type="predicted"/>
<keyword evidence="2" id="KW-1003">Cell membrane</keyword>
<name>A0ABZ2SIB4_9ENTE</name>
<evidence type="ECO:0000313" key="8">
    <source>
        <dbReference type="Proteomes" id="UP000664701"/>
    </source>
</evidence>
<evidence type="ECO:0008006" key="9">
    <source>
        <dbReference type="Google" id="ProtNLM"/>
    </source>
</evidence>
<feature type="transmembrane region" description="Helical" evidence="6">
    <location>
        <begin position="142"/>
        <end position="159"/>
    </location>
</feature>
<feature type="transmembrane region" description="Helical" evidence="6">
    <location>
        <begin position="377"/>
        <end position="397"/>
    </location>
</feature>
<dbReference type="Proteomes" id="UP000664701">
    <property type="component" value="Chromosome"/>
</dbReference>
<feature type="transmembrane region" description="Helical" evidence="6">
    <location>
        <begin position="21"/>
        <end position="42"/>
    </location>
</feature>
<dbReference type="PANTHER" id="PTHR30250">
    <property type="entry name" value="PST FAMILY PREDICTED COLANIC ACID TRANSPORTER"/>
    <property type="match status" value="1"/>
</dbReference>
<evidence type="ECO:0000256" key="5">
    <source>
        <dbReference type="ARBA" id="ARBA00023136"/>
    </source>
</evidence>
<feature type="transmembrane region" description="Helical" evidence="6">
    <location>
        <begin position="435"/>
        <end position="454"/>
    </location>
</feature>
<sequence>MTDNTKQASSELTNEDKMARGSAWMTIGNIGSRLMGVIYILPWYYWMGEYGDVANALFNMGYNVYALFIMVSTAGIPAAIAKQVAYHNSRQEYRTSQRLFHRSLQAMAILGLISALSMYFAAPVLSQAAGGGVDLIPSMRSLSVAILVIPVMSVIRGYFQGIQNIAPFAISQLVEQVARVIYMLIATFMIMKLGDGDYVAAVTQSTFGAFIGALAGTGILIYYFRKEKIKMDILAENSKETGNVDTIKLLISTVKEAIPFIILGAGLTIFKLVDQYTFVHTMSGFTEYSKNQLIALMALFGGNPDKLSMVVIGLATSMAIVGMPLLTESYAKQDYKGMAKLVTNNLQLYAFVMLPATLGMMILAYPLNTMFYKPDQLGANLLIAVCISGLAQGLFMVTSMMLQGMYENGSAVLFFVIGLIVKIATQTICIRMLEAYGPIVSTTLGMSVACYLNLWKIHKKTRFNARLTWKRTALIAVMTAIMVLFAGLTKFGLELVLSPDSKVQSFIIIIIVAGVGALVYVYMALKLRLADKLLGSGMARFRTKLHIK</sequence>
<dbReference type="Pfam" id="PF01943">
    <property type="entry name" value="Polysacc_synt"/>
    <property type="match status" value="1"/>
</dbReference>
<keyword evidence="4 6" id="KW-1133">Transmembrane helix</keyword>
<keyword evidence="8" id="KW-1185">Reference proteome</keyword>
<reference evidence="7 8" key="1">
    <citation type="submission" date="2024-03" db="EMBL/GenBank/DDBJ databases">
        <title>The Genome Sequence of Enterococcus sp. DIV2402.</title>
        <authorList>
            <consortium name="The Broad Institute Genomics Platform"/>
            <consortium name="The Broad Institute Microbial Omics Core"/>
            <consortium name="The Broad Institute Genomic Center for Infectious Diseases"/>
            <person name="Earl A."/>
            <person name="Manson A."/>
            <person name="Gilmore M."/>
            <person name="Schwartman J."/>
            <person name="Shea T."/>
            <person name="Abouelleil A."/>
            <person name="Cao P."/>
            <person name="Chapman S."/>
            <person name="Cusick C."/>
            <person name="Young S."/>
            <person name="Neafsey D."/>
            <person name="Nusbaum C."/>
            <person name="Birren B."/>
        </authorList>
    </citation>
    <scope>NUCLEOTIDE SEQUENCE [LARGE SCALE GENOMIC DNA]</scope>
    <source>
        <strain evidence="7 8">DIV2402</strain>
    </source>
</reference>
<evidence type="ECO:0000256" key="3">
    <source>
        <dbReference type="ARBA" id="ARBA00022692"/>
    </source>
</evidence>
<feature type="transmembrane region" description="Helical" evidence="6">
    <location>
        <begin position="409"/>
        <end position="429"/>
    </location>
</feature>
<accession>A0ABZ2SIB4</accession>
<feature type="transmembrane region" description="Helical" evidence="6">
    <location>
        <begin position="257"/>
        <end position="273"/>
    </location>
</feature>
<feature type="transmembrane region" description="Helical" evidence="6">
    <location>
        <begin position="346"/>
        <end position="365"/>
    </location>
</feature>
<evidence type="ECO:0000313" key="7">
    <source>
        <dbReference type="EMBL" id="WYJ75628.1"/>
    </source>
</evidence>
<evidence type="ECO:0000256" key="4">
    <source>
        <dbReference type="ARBA" id="ARBA00022989"/>
    </source>
</evidence>
<dbReference type="PANTHER" id="PTHR30250:SF21">
    <property type="entry name" value="LIPID II FLIPPASE MURJ"/>
    <property type="match status" value="1"/>
</dbReference>